<reference evidence="1" key="1">
    <citation type="submission" date="2018-04" db="EMBL/GenBank/DDBJ databases">
        <title>Transcriptome assembly of Sipha flava.</title>
        <authorList>
            <person name="Scully E.D."/>
            <person name="Geib S.M."/>
            <person name="Palmer N.A."/>
            <person name="Koch K."/>
            <person name="Bradshaw J."/>
            <person name="Heng-Moss T."/>
            <person name="Sarath G."/>
        </authorList>
    </citation>
    <scope>NUCLEOTIDE SEQUENCE</scope>
</reference>
<evidence type="ECO:0000313" key="1">
    <source>
        <dbReference type="EMBL" id="MBY72086.1"/>
    </source>
</evidence>
<proteinExistence type="predicted"/>
<accession>A0A2S2Q304</accession>
<sequence length="104" mass="11828">MFRSRIIIHNLPFSHSDLLPQLLFYSVTCSECENIQFKYVPPTKTPQRVFYLFFQITGGHDLCAQGKMLLYKLDTAVSFETAATCSETAIVQLSFKHCACIIIS</sequence>
<dbReference type="EMBL" id="GGMS01002883">
    <property type="protein sequence ID" value="MBY72086.1"/>
    <property type="molecule type" value="Transcribed_RNA"/>
</dbReference>
<gene>
    <name evidence="1" type="ORF">g.113901</name>
</gene>
<protein>
    <submittedName>
        <fullName evidence="1">Uncharacterized protein</fullName>
    </submittedName>
</protein>
<name>A0A2S2Q304_9HEMI</name>
<dbReference type="AlphaFoldDB" id="A0A2S2Q304"/>
<organism evidence="1">
    <name type="scientific">Sipha flava</name>
    <name type="common">yellow sugarcane aphid</name>
    <dbReference type="NCBI Taxonomy" id="143950"/>
    <lineage>
        <taxon>Eukaryota</taxon>
        <taxon>Metazoa</taxon>
        <taxon>Ecdysozoa</taxon>
        <taxon>Arthropoda</taxon>
        <taxon>Hexapoda</taxon>
        <taxon>Insecta</taxon>
        <taxon>Pterygota</taxon>
        <taxon>Neoptera</taxon>
        <taxon>Paraneoptera</taxon>
        <taxon>Hemiptera</taxon>
        <taxon>Sternorrhyncha</taxon>
        <taxon>Aphidomorpha</taxon>
        <taxon>Aphidoidea</taxon>
        <taxon>Aphididae</taxon>
        <taxon>Sipha</taxon>
    </lineage>
</organism>